<evidence type="ECO:0000313" key="2">
    <source>
        <dbReference type="Proteomes" id="UP001176941"/>
    </source>
</evidence>
<accession>A0ABN8YLU1</accession>
<name>A0ABN8YLU1_RANTA</name>
<reference evidence="1" key="1">
    <citation type="submission" date="2023-04" db="EMBL/GenBank/DDBJ databases">
        <authorList>
            <consortium name="ELIXIR-Norway"/>
        </authorList>
    </citation>
    <scope>NUCLEOTIDE SEQUENCE [LARGE SCALE GENOMIC DNA]</scope>
</reference>
<sequence>MFGVPGTGASVETVGEEDKAAQGGWDQIFERPYKGLQLTGNKKPLKDFEQKCDMIRCVSREFSGSLVVRTLSFHYGGKGEWFSQRGKKKKDRYQIQHGQLRKKTWKQKI</sequence>
<dbReference type="EMBL" id="OX459957">
    <property type="protein sequence ID" value="CAI9162540.1"/>
    <property type="molecule type" value="Genomic_DNA"/>
</dbReference>
<evidence type="ECO:0000313" key="1">
    <source>
        <dbReference type="EMBL" id="CAI9162540.1"/>
    </source>
</evidence>
<gene>
    <name evidence="1" type="ORF">MRATA1EN1_LOCUS11502</name>
</gene>
<dbReference type="Proteomes" id="UP001176941">
    <property type="component" value="Chromosome 21"/>
</dbReference>
<protein>
    <submittedName>
        <fullName evidence="1">Uncharacterized protein</fullName>
    </submittedName>
</protein>
<keyword evidence="2" id="KW-1185">Reference proteome</keyword>
<proteinExistence type="predicted"/>
<organism evidence="1 2">
    <name type="scientific">Rangifer tarandus platyrhynchus</name>
    <name type="common">Svalbard reindeer</name>
    <dbReference type="NCBI Taxonomy" id="3082113"/>
    <lineage>
        <taxon>Eukaryota</taxon>
        <taxon>Metazoa</taxon>
        <taxon>Chordata</taxon>
        <taxon>Craniata</taxon>
        <taxon>Vertebrata</taxon>
        <taxon>Euteleostomi</taxon>
        <taxon>Mammalia</taxon>
        <taxon>Eutheria</taxon>
        <taxon>Laurasiatheria</taxon>
        <taxon>Artiodactyla</taxon>
        <taxon>Ruminantia</taxon>
        <taxon>Pecora</taxon>
        <taxon>Cervidae</taxon>
        <taxon>Odocoileinae</taxon>
        <taxon>Rangifer</taxon>
    </lineage>
</organism>